<keyword evidence="3" id="KW-1185">Reference proteome</keyword>
<feature type="transmembrane region" description="Helical" evidence="1">
    <location>
        <begin position="142"/>
        <end position="160"/>
    </location>
</feature>
<name>A0A1H1TNG5_9MICO</name>
<dbReference type="Proteomes" id="UP000199597">
    <property type="component" value="Chromosome I"/>
</dbReference>
<dbReference type="AlphaFoldDB" id="A0A1H1TNG5"/>
<keyword evidence="1" id="KW-0472">Membrane</keyword>
<reference evidence="3" key="1">
    <citation type="submission" date="2016-10" db="EMBL/GenBank/DDBJ databases">
        <authorList>
            <person name="Varghese N."/>
            <person name="Submissions S."/>
        </authorList>
    </citation>
    <scope>NUCLEOTIDE SEQUENCE [LARGE SCALE GENOMIC DNA]</scope>
    <source>
        <strain evidence="3">DSM 23676</strain>
    </source>
</reference>
<evidence type="ECO:0000313" key="3">
    <source>
        <dbReference type="Proteomes" id="UP000199597"/>
    </source>
</evidence>
<sequence>MMAGRVPAVPAVDESVSHRPWEVVVAAVLGAVAPFFVLLALIVAAFTGGRVLRVLGWVLNRIGDSTEVAGVSVAGDITELLARVILVVGGVAGVVVMIGFAAYAWRMLVGTGRARWVALAYLALGLFVITPLSPLLISGFELLGILSVVFAFLPRSSAWFEQQRRNRAAPKRRERPGGADWS</sequence>
<evidence type="ECO:0000256" key="1">
    <source>
        <dbReference type="SAM" id="Phobius"/>
    </source>
</evidence>
<organism evidence="2 3">
    <name type="scientific">Brevibacterium siliguriense</name>
    <dbReference type="NCBI Taxonomy" id="1136497"/>
    <lineage>
        <taxon>Bacteria</taxon>
        <taxon>Bacillati</taxon>
        <taxon>Actinomycetota</taxon>
        <taxon>Actinomycetes</taxon>
        <taxon>Micrococcales</taxon>
        <taxon>Brevibacteriaceae</taxon>
        <taxon>Brevibacterium</taxon>
    </lineage>
</organism>
<keyword evidence="1" id="KW-1133">Transmembrane helix</keyword>
<proteinExistence type="predicted"/>
<dbReference type="STRING" id="1136497.SAMN04489752_2103"/>
<accession>A0A1H1TNG5</accession>
<dbReference type="EMBL" id="LT629766">
    <property type="protein sequence ID" value="SDS61790.1"/>
    <property type="molecule type" value="Genomic_DNA"/>
</dbReference>
<feature type="transmembrane region" description="Helical" evidence="1">
    <location>
        <begin position="116"/>
        <end position="136"/>
    </location>
</feature>
<protein>
    <submittedName>
        <fullName evidence="2">Uncharacterized protein</fullName>
    </submittedName>
</protein>
<keyword evidence="1" id="KW-0812">Transmembrane</keyword>
<feature type="transmembrane region" description="Helical" evidence="1">
    <location>
        <begin position="80"/>
        <end position="104"/>
    </location>
</feature>
<evidence type="ECO:0000313" key="2">
    <source>
        <dbReference type="EMBL" id="SDS61790.1"/>
    </source>
</evidence>
<feature type="transmembrane region" description="Helical" evidence="1">
    <location>
        <begin position="21"/>
        <end position="46"/>
    </location>
</feature>
<gene>
    <name evidence="2" type="ORF">SAMN04489752_2103</name>
</gene>